<name>A0A0M9GDB3_9PSED</name>
<evidence type="ECO:0000313" key="2">
    <source>
        <dbReference type="EMBL" id="KPA88133.1"/>
    </source>
</evidence>
<dbReference type="STRING" id="50340.PF66_05365"/>
<accession>A0A0M9GDB3</accession>
<keyword evidence="1" id="KW-1133">Transmembrane helix</keyword>
<dbReference type="AlphaFoldDB" id="A0A0M9GDB3"/>
<evidence type="ECO:0000313" key="3">
    <source>
        <dbReference type="Proteomes" id="UP000037931"/>
    </source>
</evidence>
<sequence length="224" mass="24848">MSQESETPMTNPQQPDLSASLGGEYDRFSAAQREQTIAELKQVIERVPEQSEFTNTGRYKLLGPLFTVIALGMLALGVHHGKTGLMVCGGFLALLFLLVTWQHRNAGQHAFMRLTRRQLFVDTLSAPVNLADVVDIFVKDEGLVTLQKLTLRPGSPLPTHRAVRQLFGNQAMALKKPEPHIRIHSAGLMSNGRKLDCDEIDALLNAYWQAAHAQQELDALQRNG</sequence>
<evidence type="ECO:0000256" key="1">
    <source>
        <dbReference type="SAM" id="Phobius"/>
    </source>
</evidence>
<dbReference type="PATRIC" id="fig|50340.43.peg.3074"/>
<organism evidence="2 3">
    <name type="scientific">Pseudomonas asplenii</name>
    <dbReference type="NCBI Taxonomy" id="53407"/>
    <lineage>
        <taxon>Bacteria</taxon>
        <taxon>Pseudomonadati</taxon>
        <taxon>Pseudomonadota</taxon>
        <taxon>Gammaproteobacteria</taxon>
        <taxon>Pseudomonadales</taxon>
        <taxon>Pseudomonadaceae</taxon>
        <taxon>Pseudomonas</taxon>
    </lineage>
</organism>
<proteinExistence type="predicted"/>
<reference evidence="2 3" key="1">
    <citation type="journal article" date="2015" name="PLoS ONE">
        <title>Rice-Infecting Pseudomonas Genomes Are Highly Accessorized and Harbor Multiple Putative Virulence Mechanisms to Cause Sheath Brown Rot.</title>
        <authorList>
            <person name="Quibod I.L."/>
            <person name="Grande G."/>
            <person name="Oreiro E.G."/>
            <person name="Borja F.N."/>
            <person name="Dossa G.S."/>
            <person name="Mauleon R."/>
            <person name="Cruz C.V."/>
            <person name="Oliva R."/>
        </authorList>
    </citation>
    <scope>NUCLEOTIDE SEQUENCE [LARGE SCALE GENOMIC DNA]</scope>
    <source>
        <strain evidence="2 3">IRRI 6609</strain>
    </source>
</reference>
<gene>
    <name evidence="2" type="ORF">PF66_05365</name>
</gene>
<keyword evidence="1" id="KW-0812">Transmembrane</keyword>
<feature type="transmembrane region" description="Helical" evidence="1">
    <location>
        <begin position="84"/>
        <end position="103"/>
    </location>
</feature>
<dbReference type="Proteomes" id="UP000037931">
    <property type="component" value="Unassembled WGS sequence"/>
</dbReference>
<dbReference type="EMBL" id="JSYZ01000023">
    <property type="protein sequence ID" value="KPA88133.1"/>
    <property type="molecule type" value="Genomic_DNA"/>
</dbReference>
<comment type="caution">
    <text evidence="2">The sequence shown here is derived from an EMBL/GenBank/DDBJ whole genome shotgun (WGS) entry which is preliminary data.</text>
</comment>
<protein>
    <submittedName>
        <fullName evidence="2">Uncharacterized protein</fullName>
    </submittedName>
</protein>
<keyword evidence="3" id="KW-1185">Reference proteome</keyword>
<keyword evidence="1" id="KW-0472">Membrane</keyword>
<feature type="transmembrane region" description="Helical" evidence="1">
    <location>
        <begin position="61"/>
        <end position="78"/>
    </location>
</feature>